<sequence length="238" mass="25959">SQLYVFGQTIGVLKRIAESGTVSAKRQPSRDGDTGAQGTLEERLVGKDLAGQPVMMDEFGLAFAFISRSQPTRVYRVTRIPIGHIMYLPMIKAALHRQLLFNDLLASSFSGGASREDIRMDNRDIEVEIRVVEEAFAIELLVTTTTTTGSTHGIAGPEDLDKMEIVEGPDLTTTTEAAGGEDARKQHHELEIRVLESNDIQVVGYPELDHVAKASASIPMILAAWLKGNNNGGDQQRS</sequence>
<name>A0ACC1HQ44_9FUNG</name>
<feature type="non-terminal residue" evidence="1">
    <location>
        <position position="1"/>
    </location>
</feature>
<dbReference type="Proteomes" id="UP001145114">
    <property type="component" value="Unassembled WGS sequence"/>
</dbReference>
<comment type="caution">
    <text evidence="1">The sequence shown here is derived from an EMBL/GenBank/DDBJ whole genome shotgun (WGS) entry which is preliminary data.</text>
</comment>
<protein>
    <submittedName>
        <fullName evidence="1">Uncharacterized protein</fullName>
    </submittedName>
</protein>
<accession>A0ACC1HQ44</accession>
<gene>
    <name evidence="1" type="ORF">EV182_008130</name>
</gene>
<organism evidence="1 2">
    <name type="scientific">Spiromyces aspiralis</name>
    <dbReference type="NCBI Taxonomy" id="68401"/>
    <lineage>
        <taxon>Eukaryota</taxon>
        <taxon>Fungi</taxon>
        <taxon>Fungi incertae sedis</taxon>
        <taxon>Zoopagomycota</taxon>
        <taxon>Kickxellomycotina</taxon>
        <taxon>Kickxellomycetes</taxon>
        <taxon>Kickxellales</taxon>
        <taxon>Kickxellaceae</taxon>
        <taxon>Spiromyces</taxon>
    </lineage>
</organism>
<keyword evidence="2" id="KW-1185">Reference proteome</keyword>
<evidence type="ECO:0000313" key="2">
    <source>
        <dbReference type="Proteomes" id="UP001145114"/>
    </source>
</evidence>
<proteinExistence type="predicted"/>
<reference evidence="1" key="1">
    <citation type="submission" date="2022-06" db="EMBL/GenBank/DDBJ databases">
        <title>Phylogenomic reconstructions and comparative analyses of Kickxellomycotina fungi.</title>
        <authorList>
            <person name="Reynolds N.K."/>
            <person name="Stajich J.E."/>
            <person name="Barry K."/>
            <person name="Grigoriev I.V."/>
            <person name="Crous P."/>
            <person name="Smith M.E."/>
        </authorList>
    </citation>
    <scope>NUCLEOTIDE SEQUENCE</scope>
    <source>
        <strain evidence="1">RSA 2271</strain>
    </source>
</reference>
<dbReference type="EMBL" id="JAMZIH010004051">
    <property type="protein sequence ID" value="KAJ1676474.1"/>
    <property type="molecule type" value="Genomic_DNA"/>
</dbReference>
<evidence type="ECO:0000313" key="1">
    <source>
        <dbReference type="EMBL" id="KAJ1676474.1"/>
    </source>
</evidence>